<evidence type="ECO:0000256" key="1">
    <source>
        <dbReference type="SAM" id="MobiDB-lite"/>
    </source>
</evidence>
<protein>
    <submittedName>
        <fullName evidence="2">Uncharacterized protein</fullName>
    </submittedName>
</protein>
<dbReference type="Proteomes" id="UP000290560">
    <property type="component" value="Unassembled WGS sequence"/>
</dbReference>
<dbReference type="EMBL" id="KV875969">
    <property type="protein sequence ID" value="RZR73613.1"/>
    <property type="molecule type" value="Genomic_DNA"/>
</dbReference>
<reference evidence="2" key="1">
    <citation type="journal article" date="2018" name="Data Brief">
        <title>Genome sequence data from 17 accessions of Ensete ventricosum, a staple food crop for millions in Ethiopia.</title>
        <authorList>
            <person name="Yemataw Z."/>
            <person name="Muzemil S."/>
            <person name="Ambachew D."/>
            <person name="Tripathi L."/>
            <person name="Tesfaye K."/>
            <person name="Chala A."/>
            <person name="Farbos A."/>
            <person name="O'Neill P."/>
            <person name="Moore K."/>
            <person name="Grant M."/>
            <person name="Studholme D.J."/>
        </authorList>
    </citation>
    <scope>NUCLEOTIDE SEQUENCE [LARGE SCALE GENOMIC DNA]</scope>
    <source>
        <tissue evidence="2">Leaf</tissue>
    </source>
</reference>
<feature type="compositionally biased region" description="Basic and acidic residues" evidence="1">
    <location>
        <begin position="62"/>
        <end position="75"/>
    </location>
</feature>
<accession>A0A445MHC4</accession>
<evidence type="ECO:0000313" key="2">
    <source>
        <dbReference type="EMBL" id="RZR73613.1"/>
    </source>
</evidence>
<feature type="region of interest" description="Disordered" evidence="1">
    <location>
        <begin position="42"/>
        <end position="77"/>
    </location>
</feature>
<organism evidence="2">
    <name type="scientific">Ensete ventricosum</name>
    <name type="common">Abyssinian banana</name>
    <name type="synonym">Musa ensete</name>
    <dbReference type="NCBI Taxonomy" id="4639"/>
    <lineage>
        <taxon>Eukaryota</taxon>
        <taxon>Viridiplantae</taxon>
        <taxon>Streptophyta</taxon>
        <taxon>Embryophyta</taxon>
        <taxon>Tracheophyta</taxon>
        <taxon>Spermatophyta</taxon>
        <taxon>Magnoliopsida</taxon>
        <taxon>Liliopsida</taxon>
        <taxon>Zingiberales</taxon>
        <taxon>Musaceae</taxon>
        <taxon>Ensete</taxon>
    </lineage>
</organism>
<proteinExistence type="predicted"/>
<name>A0A445MHC4_ENSVE</name>
<sequence length="108" mass="12150">MEVTRRSHALRTTPMLLAVTPLPNPLTTPPVTTTYFISLVTSGTQRNQRRSATARKRTSKLVAREEREALPRDSRSLPVASLLPCPVRGKEERKMERIGRWGGEEGIK</sequence>
<dbReference type="AlphaFoldDB" id="A0A445MHC4"/>
<feature type="compositionally biased region" description="Basic residues" evidence="1">
    <location>
        <begin position="47"/>
        <end position="59"/>
    </location>
</feature>
<gene>
    <name evidence="2" type="ORF">BHM03_00026437</name>
</gene>